<reference evidence="2 3" key="1">
    <citation type="journal article" date="2018" name="Front. Microbiol.">
        <title>Prospects for Fungal Bioremediation of Acidic Radioactive Waste Sites: Characterization and Genome Sequence of Rhodotorula taiwanensis MD1149.</title>
        <authorList>
            <person name="Tkavc R."/>
            <person name="Matrosova V.Y."/>
            <person name="Grichenko O.E."/>
            <person name="Gostincar C."/>
            <person name="Volpe R.P."/>
            <person name="Klimenkova P."/>
            <person name="Gaidamakova E.K."/>
            <person name="Zhou C.E."/>
            <person name="Stewart B.J."/>
            <person name="Lyman M.G."/>
            <person name="Malfatti S.A."/>
            <person name="Rubinfeld B."/>
            <person name="Courtot M."/>
            <person name="Singh J."/>
            <person name="Dalgard C.L."/>
            <person name="Hamilton T."/>
            <person name="Frey K.G."/>
            <person name="Gunde-Cimerman N."/>
            <person name="Dugan L."/>
            <person name="Daly M.J."/>
        </authorList>
    </citation>
    <scope>NUCLEOTIDE SEQUENCE [LARGE SCALE GENOMIC DNA]</scope>
    <source>
        <strain evidence="2 3">MD1149</strain>
    </source>
</reference>
<dbReference type="GO" id="GO:0048269">
    <property type="term" value="C:methionine adenosyltransferase complex"/>
    <property type="evidence" value="ECO:0007669"/>
    <property type="project" value="TreeGrafter"/>
</dbReference>
<comment type="caution">
    <text evidence="2">The sequence shown here is derived from an EMBL/GenBank/DDBJ whole genome shotgun (WGS) entry which is preliminary data.</text>
</comment>
<dbReference type="EMBL" id="PJQD01000021">
    <property type="protein sequence ID" value="POY74781.1"/>
    <property type="molecule type" value="Genomic_DNA"/>
</dbReference>
<dbReference type="PANTHER" id="PTHR10491">
    <property type="entry name" value="DTDP-4-DEHYDRORHAMNOSE REDUCTASE"/>
    <property type="match status" value="1"/>
</dbReference>
<dbReference type="InterPro" id="IPR005913">
    <property type="entry name" value="dTDP_dehydrorham_reduct"/>
</dbReference>
<protein>
    <recommendedName>
        <fullName evidence="1">RmlD-like substrate binding domain-containing protein</fullName>
    </recommendedName>
</protein>
<dbReference type="Pfam" id="PF04321">
    <property type="entry name" value="RmlD_sub_bind"/>
    <property type="match status" value="1"/>
</dbReference>
<dbReference type="GO" id="GO:0006556">
    <property type="term" value="P:S-adenosylmethionine biosynthetic process"/>
    <property type="evidence" value="ECO:0007669"/>
    <property type="project" value="UniProtKB-UniPathway"/>
</dbReference>
<name>A0A2S5BDG1_9BASI</name>
<evidence type="ECO:0000313" key="2">
    <source>
        <dbReference type="EMBL" id="POY74781.1"/>
    </source>
</evidence>
<sequence length="334" mass="36217">MTRTLVTGASGLLGRAVLEAFEAKGDEVKGTAYSRAGGSLAKASRSLGTLVIDGSRPMTLQRSCGLQLDLQDDEAVASLFNDFKPDVVIHCAAERRPDAVEANSAAVEKLNVGVPRLLSTLSRSSDYPFFLIYISTDYVFDGHAPPTGYEPNDATGPTNAYGESKLAGEKAILAGLKEGGKGCVLRVPVLYGKVESNGESAINVLVDSVRKAAEGTPVKMDNWAARNPTCTRDIGRVLRDLAVKSQASDAEIPAILHFSAQEMFTKYDMAHIFARVHQPPLEVRDNLVRVDEGPKPGETIRPKDCHLSNRAIEALGIDTRTVKFEQWWQEYLKA</sequence>
<gene>
    <name evidence="2" type="ORF">BMF94_2054</name>
</gene>
<dbReference type="AlphaFoldDB" id="A0A2S5BDG1"/>
<dbReference type="SUPFAM" id="SSF51735">
    <property type="entry name" value="NAD(P)-binding Rossmann-fold domains"/>
    <property type="match status" value="1"/>
</dbReference>
<organism evidence="2 3">
    <name type="scientific">Rhodotorula taiwanensis</name>
    <dbReference type="NCBI Taxonomy" id="741276"/>
    <lineage>
        <taxon>Eukaryota</taxon>
        <taxon>Fungi</taxon>
        <taxon>Dikarya</taxon>
        <taxon>Basidiomycota</taxon>
        <taxon>Pucciniomycotina</taxon>
        <taxon>Microbotryomycetes</taxon>
        <taxon>Sporidiobolales</taxon>
        <taxon>Sporidiobolaceae</taxon>
        <taxon>Rhodotorula</taxon>
    </lineage>
</organism>
<accession>A0A2S5BDG1</accession>
<dbReference type="UniPathway" id="UPA00315">
    <property type="reaction ID" value="UER00080"/>
</dbReference>
<feature type="domain" description="RmlD-like substrate binding" evidence="1">
    <location>
        <begin position="3"/>
        <end position="320"/>
    </location>
</feature>
<dbReference type="Gene3D" id="3.40.50.720">
    <property type="entry name" value="NAD(P)-binding Rossmann-like Domain"/>
    <property type="match status" value="1"/>
</dbReference>
<dbReference type="Proteomes" id="UP000237144">
    <property type="component" value="Unassembled WGS sequence"/>
</dbReference>
<keyword evidence="3" id="KW-1185">Reference proteome</keyword>
<dbReference type="InterPro" id="IPR029903">
    <property type="entry name" value="RmlD-like-bd"/>
</dbReference>
<evidence type="ECO:0000259" key="1">
    <source>
        <dbReference type="Pfam" id="PF04321"/>
    </source>
</evidence>
<evidence type="ECO:0000313" key="3">
    <source>
        <dbReference type="Proteomes" id="UP000237144"/>
    </source>
</evidence>
<dbReference type="STRING" id="741276.A0A2S5BDG1"/>
<dbReference type="PANTHER" id="PTHR10491:SF4">
    <property type="entry name" value="METHIONINE ADENOSYLTRANSFERASE 2 SUBUNIT BETA"/>
    <property type="match status" value="1"/>
</dbReference>
<dbReference type="CDD" id="cd05254">
    <property type="entry name" value="dTDP_HR_like_SDR_e"/>
    <property type="match status" value="1"/>
</dbReference>
<dbReference type="GO" id="GO:0048270">
    <property type="term" value="F:methionine adenosyltransferase regulator activity"/>
    <property type="evidence" value="ECO:0007669"/>
    <property type="project" value="TreeGrafter"/>
</dbReference>
<dbReference type="InterPro" id="IPR036291">
    <property type="entry name" value="NAD(P)-bd_dom_sf"/>
</dbReference>
<dbReference type="FunFam" id="3.40.50.720:FF:000357">
    <property type="entry name" value="Methionine adenosyltransferase 2 subunit beta"/>
    <property type="match status" value="1"/>
</dbReference>
<proteinExistence type="predicted"/>
<dbReference type="OrthoDB" id="6235964at2759"/>